<proteinExistence type="predicted"/>
<keyword evidence="2" id="KW-1185">Reference proteome</keyword>
<dbReference type="Proteomes" id="UP000595823">
    <property type="component" value="Chromosome"/>
</dbReference>
<reference evidence="1 2" key="1">
    <citation type="submission" date="2020-06" db="EMBL/GenBank/DDBJ databases">
        <title>Genomic analysis of Salicibibacter sp. NKC5-3.</title>
        <authorList>
            <person name="Oh Y.J."/>
        </authorList>
    </citation>
    <scope>NUCLEOTIDE SEQUENCE [LARGE SCALE GENOMIC DNA]</scope>
    <source>
        <strain evidence="1 2">NKC5-3</strain>
    </source>
</reference>
<dbReference type="RefSeq" id="WP_200128737.1">
    <property type="nucleotide sequence ID" value="NZ_CP054705.1"/>
</dbReference>
<protein>
    <recommendedName>
        <fullName evidence="3">NERD domain-containing protein</fullName>
    </recommendedName>
</protein>
<evidence type="ECO:0008006" key="3">
    <source>
        <dbReference type="Google" id="ProtNLM"/>
    </source>
</evidence>
<sequence>MEYWDVYELKSNRNKKCFIEYLEELLKTENYDALFRAIKSSGVYIAYDPKTTIDEKQVELVTNFIMDNLYMLSPERVDSLLKEVKTLQELRDSVLKKVNKTYKLISKQKQPYYLIEYINKFFAERSEVELYINSDFSDILDLNEEIIMSLGIILKDMSSRKIPFLVTNDPSSNEYYLIGKHLEVATELRCINNIIEMWMFGDIEINENGENGLLEIREVGNWGKKVLMSKIPFLDLKETKNVNMNKGYNSEIFNKRKVLENKIKEYFYTQDFLQKYKGIPLKDWINSYWCLYEYSLRLGTNPNIIHHSITEWEYILMNAGVSEVHVSNLLNQLTFTKSSRDLFDAPLIKFSDGLVCITNMIPYIDISRALMSQLGIQEDENNKFGSFNQKGGNFENHIELLTKKNISKVIPNLKRSVKKNELYEVDLIFQLEGNLFFVEAKTQKQPVSHKDYKRNQEELFSYIKKFNRNVNYFMNSETEKKLIMKELGMEKIEKVYRIFVTNVYQVLSFLEGVYITDEINYFCYMNRRPQAIHIESVTKRTFTKYLDPHLYQGDITSDQFLSMITNDEQNNRLIKRIGIREVDLKEQLNLIHTCYYIKNGAYKFYDGDLSNNEMFKNLYNDYL</sequence>
<name>A0A7T7CBL5_9BACI</name>
<gene>
    <name evidence="1" type="ORF">HUG15_11430</name>
</gene>
<evidence type="ECO:0000313" key="1">
    <source>
        <dbReference type="EMBL" id="QQK76109.1"/>
    </source>
</evidence>
<dbReference type="KEGG" id="scia:HUG15_11430"/>
<dbReference type="EMBL" id="CP054705">
    <property type="protein sequence ID" value="QQK76109.1"/>
    <property type="molecule type" value="Genomic_DNA"/>
</dbReference>
<dbReference type="AlphaFoldDB" id="A0A7T7CBL5"/>
<accession>A0A7T7CBL5</accession>
<evidence type="ECO:0000313" key="2">
    <source>
        <dbReference type="Proteomes" id="UP000595823"/>
    </source>
</evidence>
<organism evidence="1 2">
    <name type="scientific">Salicibibacter cibarius</name>
    <dbReference type="NCBI Taxonomy" id="2743000"/>
    <lineage>
        <taxon>Bacteria</taxon>
        <taxon>Bacillati</taxon>
        <taxon>Bacillota</taxon>
        <taxon>Bacilli</taxon>
        <taxon>Bacillales</taxon>
        <taxon>Bacillaceae</taxon>
        <taxon>Salicibibacter</taxon>
    </lineage>
</organism>